<proteinExistence type="predicted"/>
<gene>
    <name evidence="1" type="ORF">SAMN05192563_103964</name>
</gene>
<sequence length="290" mass="31796">MPITLPSVSAPLALPFYYASLVNCVVHYLVEARRVEPFLAKTPLKAALFGDRASVAFNFQAYSAQFSGGRGAPAAQWPASCIGVTQELELNIVAYPAAQAALLPEVSFEQWVMGDEQSKLMGNHRVFVPCDSDNAIQAGIELFGEPKFKTTFGVNLPSFNPVRKADVSVFEPDWVDAWSFRVNDPETPANDIFTCVADLAGLRRTPGNVSSIVEYGVHDNRAIACRWNILQPLDTYWLTADDARRVTLSYGRSSHPMQKAMRELLDGAHAQAVQTFLSAPAAIQSRAVFI</sequence>
<protein>
    <recommendedName>
        <fullName evidence="3">TIGR04255 family protein</fullName>
    </recommendedName>
</protein>
<dbReference type="AlphaFoldDB" id="A0A1I7EP07"/>
<name>A0A1I7EP07_9BURK</name>
<evidence type="ECO:0000313" key="2">
    <source>
        <dbReference type="Proteomes" id="UP000198844"/>
    </source>
</evidence>
<organism evidence="1 2">
    <name type="scientific">Paraburkholderia aspalathi</name>
    <dbReference type="NCBI Taxonomy" id="1324617"/>
    <lineage>
        <taxon>Bacteria</taxon>
        <taxon>Pseudomonadati</taxon>
        <taxon>Pseudomonadota</taxon>
        <taxon>Betaproteobacteria</taxon>
        <taxon>Burkholderiales</taxon>
        <taxon>Burkholderiaceae</taxon>
        <taxon>Paraburkholderia</taxon>
    </lineage>
</organism>
<evidence type="ECO:0000313" key="1">
    <source>
        <dbReference type="EMBL" id="SFU25660.1"/>
    </source>
</evidence>
<dbReference type="RefSeq" id="WP_093645540.1">
    <property type="nucleotide sequence ID" value="NZ_FPBH01000039.1"/>
</dbReference>
<accession>A0A1I7EP07</accession>
<dbReference type="Proteomes" id="UP000198844">
    <property type="component" value="Unassembled WGS sequence"/>
</dbReference>
<evidence type="ECO:0008006" key="3">
    <source>
        <dbReference type="Google" id="ProtNLM"/>
    </source>
</evidence>
<dbReference type="EMBL" id="FPBH01000039">
    <property type="protein sequence ID" value="SFU25660.1"/>
    <property type="molecule type" value="Genomic_DNA"/>
</dbReference>
<dbReference type="OrthoDB" id="1633687at2"/>
<reference evidence="1 2" key="1">
    <citation type="submission" date="2016-10" db="EMBL/GenBank/DDBJ databases">
        <authorList>
            <person name="de Groot N.N."/>
        </authorList>
    </citation>
    <scope>NUCLEOTIDE SEQUENCE [LARGE SCALE GENOMIC DNA]</scope>
    <source>
        <strain evidence="1 2">LMG 27731</strain>
    </source>
</reference>